<dbReference type="RefSeq" id="WP_331217439.1">
    <property type="nucleotide sequence ID" value="NZ_JAZGQK010000028.1"/>
</dbReference>
<feature type="transmembrane region" description="Helical" evidence="8">
    <location>
        <begin position="277"/>
        <end position="300"/>
    </location>
</feature>
<dbReference type="Pfam" id="PF26314">
    <property type="entry name" value="MptA_B_family"/>
    <property type="match status" value="1"/>
</dbReference>
<protein>
    <submittedName>
        <fullName evidence="9">Polyprenol phosphomannose-dependent alpha 1,6 mannosyltransferase MptB</fullName>
    </submittedName>
</protein>
<evidence type="ECO:0000256" key="7">
    <source>
        <dbReference type="ARBA" id="ARBA00043987"/>
    </source>
</evidence>
<keyword evidence="6 8" id="KW-0472">Membrane</keyword>
<evidence type="ECO:0000256" key="2">
    <source>
        <dbReference type="ARBA" id="ARBA00022676"/>
    </source>
</evidence>
<reference evidence="9 10" key="1">
    <citation type="submission" date="2024-01" db="EMBL/GenBank/DDBJ databases">
        <title>Genome insights into Plantactinospora sonchi sp. nov.</title>
        <authorList>
            <person name="Wang L."/>
        </authorList>
    </citation>
    <scope>NUCLEOTIDE SEQUENCE [LARGE SCALE GENOMIC DNA]</scope>
    <source>
        <strain evidence="9 10">NEAU-QY2</strain>
    </source>
</reference>
<feature type="transmembrane region" description="Helical" evidence="8">
    <location>
        <begin position="67"/>
        <end position="85"/>
    </location>
</feature>
<evidence type="ECO:0000256" key="5">
    <source>
        <dbReference type="ARBA" id="ARBA00022989"/>
    </source>
</evidence>
<dbReference type="Proteomes" id="UP001332243">
    <property type="component" value="Unassembled WGS sequence"/>
</dbReference>
<evidence type="ECO:0000256" key="3">
    <source>
        <dbReference type="ARBA" id="ARBA00022679"/>
    </source>
</evidence>
<feature type="transmembrane region" description="Helical" evidence="8">
    <location>
        <begin position="237"/>
        <end position="265"/>
    </location>
</feature>
<feature type="transmembrane region" description="Helical" evidence="8">
    <location>
        <begin position="35"/>
        <end position="55"/>
    </location>
</feature>
<evidence type="ECO:0000256" key="6">
    <source>
        <dbReference type="ARBA" id="ARBA00023136"/>
    </source>
</evidence>
<dbReference type="InterPro" id="IPR049829">
    <property type="entry name" value="MptA/B-like"/>
</dbReference>
<keyword evidence="3" id="KW-0808">Transferase</keyword>
<sequence length="491" mass="50054">MQGSVPRARLRWLGLVGAAAMAASAYLAGTPSPHGPAWVVGVALWVAGAGGLLAVWWRLRTVADLRWLLLTGALWALPLLLAPPLGSHDSYAYACQGELVTAGLDPYRNGAAALPCRWLEHVAPSWRDTPTPYGPLWLFVERIATSAGLLGSAGLPVTVTVLRLVAIGGTLLAVVAGIRLARRCGGDPARVAWLAATSPLTLVHVVSGAHNDALLAGLVVAGLAVAATDRVDVPTRLALAGAAFGAAASVKATALVVVPFAVAVVPWARTGRRQVTAVLILLAATGGTFGLLAVLTGHGLGFLHGWSATAGSVQWSSVPTGVGMAVGYGLRAVGRPELFAGAVTVTRAAGLVALAVILVLLLRRAVRGGTGAAVPAAGLALLATAVLGPVFYAWYALAGVAVLATAPKRPGRLGDLLDAGSAGLVLLTLPNSLGLVTKTKVAGALLDVCLVLWALASRLRPTRPPAWRRTAGRPRLPLLRLRDSGAAGRPG</sequence>
<proteinExistence type="inferred from homology"/>
<organism evidence="9 10">
    <name type="scientific">Plantactinospora sonchi</name>
    <dbReference type="NCBI Taxonomy" id="1544735"/>
    <lineage>
        <taxon>Bacteria</taxon>
        <taxon>Bacillati</taxon>
        <taxon>Actinomycetota</taxon>
        <taxon>Actinomycetes</taxon>
        <taxon>Micromonosporales</taxon>
        <taxon>Micromonosporaceae</taxon>
        <taxon>Plantactinospora</taxon>
    </lineage>
</organism>
<accession>A0ABU7S173</accession>
<keyword evidence="10" id="KW-1185">Reference proteome</keyword>
<dbReference type="NCBIfam" id="NF038066">
    <property type="entry name" value="MptB"/>
    <property type="match status" value="1"/>
</dbReference>
<name>A0ABU7S173_9ACTN</name>
<keyword evidence="5 8" id="KW-1133">Transmembrane helix</keyword>
<dbReference type="EMBL" id="JAZGQK010000028">
    <property type="protein sequence ID" value="MEE6262504.1"/>
    <property type="molecule type" value="Genomic_DNA"/>
</dbReference>
<feature type="transmembrane region" description="Helical" evidence="8">
    <location>
        <begin position="338"/>
        <end position="362"/>
    </location>
</feature>
<gene>
    <name evidence="9" type="primary">mptB</name>
    <name evidence="9" type="ORF">V1633_28865</name>
</gene>
<comment type="subcellular location">
    <subcellularLocation>
        <location evidence="1">Membrane</location>
        <topology evidence="1">Multi-pass membrane protein</topology>
    </subcellularLocation>
</comment>
<comment type="similarity">
    <text evidence="7">Belongs to the MptA/B family.</text>
</comment>
<evidence type="ECO:0000313" key="10">
    <source>
        <dbReference type="Proteomes" id="UP001332243"/>
    </source>
</evidence>
<evidence type="ECO:0000313" key="9">
    <source>
        <dbReference type="EMBL" id="MEE6262504.1"/>
    </source>
</evidence>
<evidence type="ECO:0000256" key="8">
    <source>
        <dbReference type="SAM" id="Phobius"/>
    </source>
</evidence>
<keyword evidence="4 8" id="KW-0812">Transmembrane</keyword>
<evidence type="ECO:0000256" key="1">
    <source>
        <dbReference type="ARBA" id="ARBA00004141"/>
    </source>
</evidence>
<dbReference type="GO" id="GO:0016757">
    <property type="term" value="F:glycosyltransferase activity"/>
    <property type="evidence" value="ECO:0007669"/>
    <property type="project" value="UniProtKB-KW"/>
</dbReference>
<feature type="transmembrane region" description="Helical" evidence="8">
    <location>
        <begin position="161"/>
        <end position="181"/>
    </location>
</feature>
<comment type="caution">
    <text evidence="9">The sequence shown here is derived from an EMBL/GenBank/DDBJ whole genome shotgun (WGS) entry which is preliminary data.</text>
</comment>
<keyword evidence="2 9" id="KW-0328">Glycosyltransferase</keyword>
<feature type="transmembrane region" description="Helical" evidence="8">
    <location>
        <begin position="12"/>
        <end position="29"/>
    </location>
</feature>
<evidence type="ECO:0000256" key="4">
    <source>
        <dbReference type="ARBA" id="ARBA00022692"/>
    </source>
</evidence>
<feature type="transmembrane region" description="Helical" evidence="8">
    <location>
        <begin position="202"/>
        <end position="225"/>
    </location>
</feature>
<feature type="transmembrane region" description="Helical" evidence="8">
    <location>
        <begin position="374"/>
        <end position="404"/>
    </location>
</feature>